<keyword evidence="7 18" id="KW-0028">Amino-acid biosynthesis</keyword>
<dbReference type="PIRSF" id="PIRSF000098">
    <property type="entry name" value="Homoser_dehydrog"/>
    <property type="match status" value="1"/>
</dbReference>
<dbReference type="SUPFAM" id="SSF55021">
    <property type="entry name" value="ACT-like"/>
    <property type="match status" value="1"/>
</dbReference>
<dbReference type="Pfam" id="PF00742">
    <property type="entry name" value="Homoserine_dh"/>
    <property type="match status" value="1"/>
</dbReference>
<dbReference type="PROSITE" id="PS51671">
    <property type="entry name" value="ACT"/>
    <property type="match status" value="1"/>
</dbReference>
<dbReference type="UniPathway" id="UPA00051">
    <property type="reaction ID" value="UER00465"/>
</dbReference>
<evidence type="ECO:0000256" key="3">
    <source>
        <dbReference type="ARBA" id="ARBA00005062"/>
    </source>
</evidence>
<evidence type="ECO:0000256" key="10">
    <source>
        <dbReference type="ARBA" id="ARBA00022857"/>
    </source>
</evidence>
<evidence type="ECO:0000256" key="4">
    <source>
        <dbReference type="ARBA" id="ARBA00006753"/>
    </source>
</evidence>
<dbReference type="Pfam" id="PF03447">
    <property type="entry name" value="NAD_binding_3"/>
    <property type="match status" value="1"/>
</dbReference>
<evidence type="ECO:0000256" key="1">
    <source>
        <dbReference type="ARBA" id="ARBA00001920"/>
    </source>
</evidence>
<feature type="binding site" evidence="17">
    <location>
        <position position="190"/>
    </location>
    <ligand>
        <name>L-homoserine</name>
        <dbReference type="ChEBI" id="CHEBI:57476"/>
    </ligand>
</feature>
<dbReference type="Gene3D" id="3.30.70.260">
    <property type="match status" value="1"/>
</dbReference>
<evidence type="ECO:0000256" key="13">
    <source>
        <dbReference type="ARBA" id="ARBA00023053"/>
    </source>
</evidence>
<evidence type="ECO:0000256" key="14">
    <source>
        <dbReference type="ARBA" id="ARBA00023167"/>
    </source>
</evidence>
<sequence length="431" mass="46410">MGPINLGLLGLGTVGSGVVRLLEQNKAIITQKLGRPLNIKRILVRDLNRPRQVAVDPALLTTDPETILGDPDIPIIVEVMGGTGTAREYILQALSLGKSVVTANKDLLALYGKELFDAADAHGADLLFEASVGGGIPIIRPLKECLAGNRIRQVMGIINGTTNYILTKMSREGRDFNDVLREAQSLGYAEADPTSDIEGDDAARKMAILASIAFGTRITYPEVYREGIGRLSSHDINYARDMGYAVKLLGIAREDADGIEVRVHPALVPLNHPLASVSDVFNAIFVEGDAVGETMFYGRGAGSLPTASAVVGDIMEGARNLMHHNRGRISCTCFYDKPLKPIGAITTKYYLRLVVVDRPGVLATIAGIFGEREVSLASVIQERMLGDLAELVLITHLVREKNVREALEVLGSLPVVKEIASVIRVEGGESR</sequence>
<evidence type="ECO:0000256" key="9">
    <source>
        <dbReference type="ARBA" id="ARBA00022723"/>
    </source>
</evidence>
<comment type="catalytic activity">
    <reaction evidence="15">
        <text>L-homoserine + NADP(+) = L-aspartate 4-semialdehyde + NADPH + H(+)</text>
        <dbReference type="Rhea" id="RHEA:15761"/>
        <dbReference type="ChEBI" id="CHEBI:15378"/>
        <dbReference type="ChEBI" id="CHEBI:57476"/>
        <dbReference type="ChEBI" id="CHEBI:57783"/>
        <dbReference type="ChEBI" id="CHEBI:58349"/>
        <dbReference type="ChEBI" id="CHEBI:537519"/>
        <dbReference type="EC" id="1.1.1.3"/>
    </reaction>
    <physiologicalReaction direction="right-to-left" evidence="15">
        <dbReference type="Rhea" id="RHEA:15763"/>
    </physiologicalReaction>
</comment>
<evidence type="ECO:0000313" key="21">
    <source>
        <dbReference type="EMBL" id="OIQ60290.1"/>
    </source>
</evidence>
<dbReference type="GO" id="GO:0004412">
    <property type="term" value="F:homoserine dehydrogenase activity"/>
    <property type="evidence" value="ECO:0007669"/>
    <property type="project" value="UniProtKB-EC"/>
</dbReference>
<dbReference type="PANTHER" id="PTHR43331">
    <property type="entry name" value="HOMOSERINE DEHYDROGENASE"/>
    <property type="match status" value="1"/>
</dbReference>
<feature type="active site" description="Proton donor" evidence="16">
    <location>
        <position position="205"/>
    </location>
</feature>
<keyword evidence="11 18" id="KW-0560">Oxidoreductase</keyword>
<keyword evidence="10 17" id="KW-0521">NADP</keyword>
<dbReference type="GO" id="GO:0046872">
    <property type="term" value="F:metal ion binding"/>
    <property type="evidence" value="ECO:0007669"/>
    <property type="project" value="UniProtKB-KW"/>
</dbReference>
<evidence type="ECO:0000259" key="20">
    <source>
        <dbReference type="PROSITE" id="PS51671"/>
    </source>
</evidence>
<evidence type="ECO:0000256" key="17">
    <source>
        <dbReference type="PIRSR" id="PIRSR000098-2"/>
    </source>
</evidence>
<dbReference type="EC" id="1.1.1.3" evidence="5 18"/>
<dbReference type="InterPro" id="IPR001342">
    <property type="entry name" value="HDH_cat"/>
</dbReference>
<reference evidence="21 22" key="1">
    <citation type="submission" date="2016-08" db="EMBL/GenBank/DDBJ databases">
        <title>Genome-based comparison of Moorella thermoacetic strains.</title>
        <authorList>
            <person name="Poehlein A."/>
            <person name="Bengelsdorf F.R."/>
            <person name="Esser C."/>
            <person name="Duerre P."/>
            <person name="Daniel R."/>
        </authorList>
    </citation>
    <scope>NUCLEOTIDE SEQUENCE [LARGE SCALE GENOMIC DNA]</scope>
    <source>
        <strain evidence="21 22">DSM 21394</strain>
    </source>
</reference>
<evidence type="ECO:0000256" key="16">
    <source>
        <dbReference type="PIRSR" id="PIRSR000098-1"/>
    </source>
</evidence>
<dbReference type="InterPro" id="IPR002912">
    <property type="entry name" value="ACT_dom"/>
</dbReference>
<dbReference type="InterPro" id="IPR019811">
    <property type="entry name" value="HDH_CS"/>
</dbReference>
<keyword evidence="14 18" id="KW-0486">Methionine biosynthesis</keyword>
<protein>
    <recommendedName>
        <fullName evidence="6 18">Homoserine dehydrogenase</fullName>
        <ecNumber evidence="5 18">1.1.1.3</ecNumber>
    </recommendedName>
</protein>
<comment type="similarity">
    <text evidence="4 19">Belongs to the homoserine dehydrogenase family.</text>
</comment>
<evidence type="ECO:0000256" key="12">
    <source>
        <dbReference type="ARBA" id="ARBA00023027"/>
    </source>
</evidence>
<dbReference type="PROSITE" id="PS01042">
    <property type="entry name" value="HOMOSER_DHGENASE"/>
    <property type="match status" value="1"/>
</dbReference>
<dbReference type="PANTHER" id="PTHR43331:SF1">
    <property type="entry name" value="HOMOSERINE DEHYDROGENASE"/>
    <property type="match status" value="1"/>
</dbReference>
<dbReference type="InterPro" id="IPR005106">
    <property type="entry name" value="Asp/hSer_DH_NAD-bd"/>
</dbReference>
<keyword evidence="8 18" id="KW-0791">Threonine biosynthesis</keyword>
<dbReference type="InterPro" id="IPR045865">
    <property type="entry name" value="ACT-like_dom_sf"/>
</dbReference>
<keyword evidence="9" id="KW-0479">Metal-binding</keyword>
<evidence type="ECO:0000256" key="8">
    <source>
        <dbReference type="ARBA" id="ARBA00022697"/>
    </source>
</evidence>
<evidence type="ECO:0000256" key="7">
    <source>
        <dbReference type="ARBA" id="ARBA00022605"/>
    </source>
</evidence>
<evidence type="ECO:0000256" key="15">
    <source>
        <dbReference type="ARBA" id="ARBA00048841"/>
    </source>
</evidence>
<dbReference type="Proteomes" id="UP000182811">
    <property type="component" value="Unassembled WGS sequence"/>
</dbReference>
<feature type="binding site" evidence="17">
    <location>
        <position position="105"/>
    </location>
    <ligand>
        <name>NADPH</name>
        <dbReference type="ChEBI" id="CHEBI:57783"/>
    </ligand>
</feature>
<dbReference type="InterPro" id="IPR016204">
    <property type="entry name" value="HDH"/>
</dbReference>
<organism evidence="21 22">
    <name type="scientific">Neomoorella thermoacetica</name>
    <name type="common">Clostridium thermoaceticum</name>
    <dbReference type="NCBI Taxonomy" id="1525"/>
    <lineage>
        <taxon>Bacteria</taxon>
        <taxon>Bacillati</taxon>
        <taxon>Bacillota</taxon>
        <taxon>Clostridia</taxon>
        <taxon>Neomoorellales</taxon>
        <taxon>Neomoorellaceae</taxon>
        <taxon>Neomoorella</taxon>
    </lineage>
</organism>
<dbReference type="Gene3D" id="3.30.360.10">
    <property type="entry name" value="Dihydrodipicolinate Reductase, domain 2"/>
    <property type="match status" value="1"/>
</dbReference>
<feature type="domain" description="ACT" evidence="20">
    <location>
        <begin position="350"/>
        <end position="424"/>
    </location>
</feature>
<keyword evidence="12" id="KW-0520">NAD</keyword>
<dbReference type="InterPro" id="IPR036291">
    <property type="entry name" value="NAD(P)-bd_dom_sf"/>
</dbReference>
<dbReference type="GO" id="GO:0009088">
    <property type="term" value="P:threonine biosynthetic process"/>
    <property type="evidence" value="ECO:0007669"/>
    <property type="project" value="UniProtKB-UniPathway"/>
</dbReference>
<keyword evidence="13" id="KW-0915">Sodium</keyword>
<evidence type="ECO:0000256" key="19">
    <source>
        <dbReference type="RuleBase" id="RU004171"/>
    </source>
</evidence>
<evidence type="ECO:0000256" key="5">
    <source>
        <dbReference type="ARBA" id="ARBA00013213"/>
    </source>
</evidence>
<dbReference type="FunFam" id="3.30.360.10:FF:000005">
    <property type="entry name" value="Homoserine dehydrogenase"/>
    <property type="match status" value="1"/>
</dbReference>
<accession>A0A1J5NNA9</accession>
<evidence type="ECO:0000256" key="2">
    <source>
        <dbReference type="ARBA" id="ARBA00005056"/>
    </source>
</evidence>
<comment type="pathway">
    <text evidence="3 18">Amino-acid biosynthesis; L-methionine biosynthesis via de novo pathway; L-homoserine from L-aspartate: step 3/3.</text>
</comment>
<dbReference type="SUPFAM" id="SSF51735">
    <property type="entry name" value="NAD(P)-binding Rossmann-fold domains"/>
    <property type="match status" value="1"/>
</dbReference>
<dbReference type="FunFam" id="3.40.50.720:FF:000062">
    <property type="entry name" value="Homoserine dehydrogenase"/>
    <property type="match status" value="1"/>
</dbReference>
<dbReference type="Pfam" id="PF01842">
    <property type="entry name" value="ACT"/>
    <property type="match status" value="1"/>
</dbReference>
<dbReference type="NCBIfam" id="NF004976">
    <property type="entry name" value="PRK06349.1"/>
    <property type="match status" value="1"/>
</dbReference>
<evidence type="ECO:0000256" key="6">
    <source>
        <dbReference type="ARBA" id="ARBA00013376"/>
    </source>
</evidence>
<dbReference type="GO" id="GO:0050661">
    <property type="term" value="F:NADP binding"/>
    <property type="evidence" value="ECO:0007669"/>
    <property type="project" value="InterPro"/>
</dbReference>
<comment type="caution">
    <text evidence="21">The sequence shown here is derived from an EMBL/GenBank/DDBJ whole genome shotgun (WGS) entry which is preliminary data.</text>
</comment>
<proteinExistence type="inferred from homology"/>
<dbReference type="CDD" id="cd04881">
    <property type="entry name" value="ACT_HSDH-Hom"/>
    <property type="match status" value="1"/>
</dbReference>
<dbReference type="AlphaFoldDB" id="A0A1J5NNA9"/>
<comment type="pathway">
    <text evidence="2 18">Amino-acid biosynthesis; L-threonine biosynthesis; L-threonine from L-aspartate: step 3/5.</text>
</comment>
<comment type="cofactor">
    <cofactor evidence="1">
        <name>a metal cation</name>
        <dbReference type="ChEBI" id="CHEBI:25213"/>
    </cofactor>
</comment>
<evidence type="ECO:0000256" key="18">
    <source>
        <dbReference type="RuleBase" id="RU000579"/>
    </source>
</evidence>
<evidence type="ECO:0000313" key="22">
    <source>
        <dbReference type="Proteomes" id="UP000182811"/>
    </source>
</evidence>
<name>A0A1J5NNA9_NEOTH</name>
<dbReference type="SUPFAM" id="SSF55347">
    <property type="entry name" value="Glyceraldehyde-3-phosphate dehydrogenase-like, C-terminal domain"/>
    <property type="match status" value="1"/>
</dbReference>
<dbReference type="GO" id="GO:0009086">
    <property type="term" value="P:methionine biosynthetic process"/>
    <property type="evidence" value="ECO:0007669"/>
    <property type="project" value="UniProtKB-KW"/>
</dbReference>
<evidence type="ECO:0000256" key="11">
    <source>
        <dbReference type="ARBA" id="ARBA00023002"/>
    </source>
</evidence>
<feature type="binding site" evidence="17">
    <location>
        <begin position="9"/>
        <end position="16"/>
    </location>
    <ligand>
        <name>NADP(+)</name>
        <dbReference type="ChEBI" id="CHEBI:58349"/>
    </ligand>
</feature>
<dbReference type="Gene3D" id="3.40.50.720">
    <property type="entry name" value="NAD(P)-binding Rossmann-like Domain"/>
    <property type="match status" value="1"/>
</dbReference>
<dbReference type="EMBL" id="MDDC01000005">
    <property type="protein sequence ID" value="OIQ60290.1"/>
    <property type="molecule type" value="Genomic_DNA"/>
</dbReference>
<gene>
    <name evidence="21" type="primary">hom</name>
    <name evidence="21" type="ORF">MOTE_06910</name>
</gene>
<dbReference type="UniPathway" id="UPA00050">
    <property type="reaction ID" value="UER00063"/>
</dbReference>